<evidence type="ECO:0000256" key="2">
    <source>
        <dbReference type="ARBA" id="ARBA00022475"/>
    </source>
</evidence>
<keyword evidence="5 10" id="KW-1133">Transmembrane helix</keyword>
<dbReference type="eggNOG" id="COG0840">
    <property type="taxonomic scope" value="Bacteria"/>
</dbReference>
<organism evidence="13 14">
    <name type="scientific">Pseudothermotoga lettingae (strain ATCC BAA-301 / DSM 14385 / NBRC 107922 / TMO)</name>
    <name type="common">Thermotoga lettingae</name>
    <dbReference type="NCBI Taxonomy" id="416591"/>
    <lineage>
        <taxon>Bacteria</taxon>
        <taxon>Thermotogati</taxon>
        <taxon>Thermotogota</taxon>
        <taxon>Thermotogae</taxon>
        <taxon>Thermotogales</taxon>
        <taxon>Thermotogaceae</taxon>
        <taxon>Pseudothermotoga</taxon>
    </lineage>
</organism>
<dbReference type="GO" id="GO:0005886">
    <property type="term" value="C:plasma membrane"/>
    <property type="evidence" value="ECO:0007669"/>
    <property type="project" value="UniProtKB-SubCell"/>
</dbReference>
<dbReference type="KEGG" id="tle:Tlet_1737"/>
<dbReference type="CDD" id="cd11386">
    <property type="entry name" value="MCP_signal"/>
    <property type="match status" value="1"/>
</dbReference>
<gene>
    <name evidence="13" type="ordered locus">Tlet_1737</name>
</gene>
<reference evidence="13 14" key="2">
    <citation type="journal article" date="2009" name="Proc. Natl. Acad. Sci. U.S.A.">
        <title>On the chimeric nature, thermophilic origin, and phylogenetic placement of the Thermotogales.</title>
        <authorList>
            <person name="Zhaxybayeva O."/>
            <person name="Swithers K.S."/>
            <person name="Lapierre P."/>
            <person name="Fournier G.P."/>
            <person name="Bickhart D.M."/>
            <person name="DeBoy R.T."/>
            <person name="Nelson K.E."/>
            <person name="Nesbo C.L."/>
            <person name="Doolittle W.F."/>
            <person name="Gogarten J.P."/>
            <person name="Noll K.M."/>
        </authorList>
    </citation>
    <scope>NUCLEOTIDE SEQUENCE [LARGE SCALE GENOMIC DNA]</scope>
    <source>
        <strain evidence="14">ATCC BAA-301 / DSM 14385 / NBRC 107922 / TMO</strain>
    </source>
</reference>
<dbReference type="GO" id="GO:0007165">
    <property type="term" value="P:signal transduction"/>
    <property type="evidence" value="ECO:0007669"/>
    <property type="project" value="UniProtKB-KW"/>
</dbReference>
<dbReference type="PROSITE" id="PS50111">
    <property type="entry name" value="CHEMOTAXIS_TRANSDUC_2"/>
    <property type="match status" value="1"/>
</dbReference>
<evidence type="ECO:0000256" key="5">
    <source>
        <dbReference type="ARBA" id="ARBA00022989"/>
    </source>
</evidence>
<evidence type="ECO:0000256" key="1">
    <source>
        <dbReference type="ARBA" id="ARBA00004651"/>
    </source>
</evidence>
<evidence type="ECO:0000313" key="14">
    <source>
        <dbReference type="Proteomes" id="UP000002016"/>
    </source>
</evidence>
<comment type="subcellular location">
    <subcellularLocation>
        <location evidence="1">Cell membrane</location>
        <topology evidence="1">Multi-pass membrane protein</topology>
    </subcellularLocation>
</comment>
<accession>A8F807</accession>
<dbReference type="HOGENOM" id="CLU_000445_107_19_0"/>
<dbReference type="InterPro" id="IPR004089">
    <property type="entry name" value="MCPsignal_dom"/>
</dbReference>
<dbReference type="Gene3D" id="1.10.287.950">
    <property type="entry name" value="Methyl-accepting chemotaxis protein"/>
    <property type="match status" value="1"/>
</dbReference>
<evidence type="ECO:0000259" key="11">
    <source>
        <dbReference type="PROSITE" id="PS50111"/>
    </source>
</evidence>
<dbReference type="InterPro" id="IPR003660">
    <property type="entry name" value="HAMP_dom"/>
</dbReference>
<dbReference type="PANTHER" id="PTHR32089">
    <property type="entry name" value="METHYL-ACCEPTING CHEMOTAXIS PROTEIN MCPB"/>
    <property type="match status" value="1"/>
</dbReference>
<name>A8F807_PSELT</name>
<reference evidence="13 14" key="1">
    <citation type="submission" date="2007-08" db="EMBL/GenBank/DDBJ databases">
        <title>Complete sequence of Thermotoga lettingae TMO.</title>
        <authorList>
            <consortium name="US DOE Joint Genome Institute"/>
            <person name="Copeland A."/>
            <person name="Lucas S."/>
            <person name="Lapidus A."/>
            <person name="Barry K."/>
            <person name="Glavina del Rio T."/>
            <person name="Dalin E."/>
            <person name="Tice H."/>
            <person name="Pitluck S."/>
            <person name="Foster B."/>
            <person name="Bruce D."/>
            <person name="Schmutz J."/>
            <person name="Larimer F."/>
            <person name="Land M."/>
            <person name="Hauser L."/>
            <person name="Kyrpides N."/>
            <person name="Mikhailova N."/>
            <person name="Nelson K."/>
            <person name="Gogarten J.P."/>
            <person name="Noll K."/>
            <person name="Richardson P."/>
        </authorList>
    </citation>
    <scope>NUCLEOTIDE SEQUENCE [LARGE SCALE GENOMIC DNA]</scope>
    <source>
        <strain evidence="14">ATCC BAA-301 / DSM 14385 / NBRC 107922 / TMO</strain>
    </source>
</reference>
<dbReference type="SMART" id="SM00304">
    <property type="entry name" value="HAMP"/>
    <property type="match status" value="1"/>
</dbReference>
<dbReference type="Pfam" id="PF02743">
    <property type="entry name" value="dCache_1"/>
    <property type="match status" value="1"/>
</dbReference>
<keyword evidence="14" id="KW-1185">Reference proteome</keyword>
<dbReference type="PROSITE" id="PS50885">
    <property type="entry name" value="HAMP"/>
    <property type="match status" value="1"/>
</dbReference>
<feature type="domain" description="HAMP" evidence="12">
    <location>
        <begin position="323"/>
        <end position="375"/>
    </location>
</feature>
<evidence type="ECO:0000256" key="7">
    <source>
        <dbReference type="ARBA" id="ARBA00023224"/>
    </source>
</evidence>
<dbReference type="Pfam" id="PF00672">
    <property type="entry name" value="HAMP"/>
    <property type="match status" value="1"/>
</dbReference>
<comment type="similarity">
    <text evidence="8">Belongs to the methyl-accepting chemotaxis (MCP) protein family.</text>
</comment>
<dbReference type="Gene3D" id="3.30.450.20">
    <property type="entry name" value="PAS domain"/>
    <property type="match status" value="1"/>
</dbReference>
<evidence type="ECO:0000256" key="4">
    <source>
        <dbReference type="ARBA" id="ARBA00022692"/>
    </source>
</evidence>
<evidence type="ECO:0000256" key="3">
    <source>
        <dbReference type="ARBA" id="ARBA00022500"/>
    </source>
</evidence>
<evidence type="ECO:0000313" key="13">
    <source>
        <dbReference type="EMBL" id="ABV34291.1"/>
    </source>
</evidence>
<dbReference type="Gene3D" id="6.10.340.10">
    <property type="match status" value="1"/>
</dbReference>
<evidence type="ECO:0000256" key="9">
    <source>
        <dbReference type="PROSITE-ProRule" id="PRU00284"/>
    </source>
</evidence>
<dbReference type="CDD" id="cd12912">
    <property type="entry name" value="PDC2_MCP_like"/>
    <property type="match status" value="1"/>
</dbReference>
<keyword evidence="7 9" id="KW-0807">Transducer</keyword>
<dbReference type="AlphaFoldDB" id="A8F807"/>
<dbReference type="CDD" id="cd12914">
    <property type="entry name" value="PDC1_DGC_like"/>
    <property type="match status" value="1"/>
</dbReference>
<dbReference type="InterPro" id="IPR033479">
    <property type="entry name" value="dCache_1"/>
</dbReference>
<dbReference type="Proteomes" id="UP000002016">
    <property type="component" value="Chromosome"/>
</dbReference>
<dbReference type="SUPFAM" id="SSF58104">
    <property type="entry name" value="Methyl-accepting chemotaxis protein (MCP) signaling domain"/>
    <property type="match status" value="1"/>
</dbReference>
<protein>
    <submittedName>
        <fullName evidence="13">Methyl-accepting chemotaxis sensory transducer</fullName>
    </submittedName>
</protein>
<sequence>MKLAKVLREGFLVKSIKSRILFWFLSSTIALLVILGIFIFTQTRNTVLPLTQELSNEVVKGNATMINEWLNGRTLELKAIAQSGTMDFLSTAAYWVAEQLSEKVKDRKEVFDTYFITDSNGQMWETDGASIVSLEGSDREFFKNLMRDDQYTFVGDVHLSPLSKRYVFVIAHKVIDSYGNVAGVFGATIPLEKLSQMTAGIKMGNVGYGWIVDSHGLVLAHPDDSVVLKLNVLTSSKEGYTNLDTLGEKMVNGENGFGQITMPDKTKSFVFFTPITGSPGWTLGMTIPEADLMARTNTLLRVVIIVLLVIVGIVVLISFLVGNTISRPIRNLASSVEKFGSGDLITQFEIHGKDEIANMAKALNSMADSLRESLRSVKESAQTVDTYASDLEQIARNSREIAEKLSTQAEEINTNVQNASASIQQVSSGVEEVAASAQNVSKSTQQLSERAEKVTDAAKEGEESIEKIIEIVNKAKERADLTTKTVGGLTEDAKNIATIVETINSIAEQTNLLALNAAIEAARAGEAGKGFAVVADEIRKLAEQSKSATENIANILRKIQQSAKDADYQTNQTAEVVEEAAKQAVVVGERLKDILTEVESMGSMVESTAASAQEQSAATEEMASAMDNATKAVTTIAQQIESMVHYVKQQTEGAQKVSEASKQLKEMSQLLVESLAKFRSE</sequence>
<keyword evidence="3" id="KW-0145">Chemotaxis</keyword>
<dbReference type="SMART" id="SM00283">
    <property type="entry name" value="MA"/>
    <property type="match status" value="1"/>
</dbReference>
<evidence type="ECO:0000256" key="10">
    <source>
        <dbReference type="SAM" id="Phobius"/>
    </source>
</evidence>
<dbReference type="CDD" id="cd06225">
    <property type="entry name" value="HAMP"/>
    <property type="match status" value="1"/>
</dbReference>
<dbReference type="STRING" id="416591.Tlet_1737"/>
<evidence type="ECO:0000259" key="12">
    <source>
        <dbReference type="PROSITE" id="PS50885"/>
    </source>
</evidence>
<dbReference type="Pfam" id="PF00015">
    <property type="entry name" value="MCPsignal"/>
    <property type="match status" value="1"/>
</dbReference>
<feature type="transmembrane region" description="Helical" evidence="10">
    <location>
        <begin position="20"/>
        <end position="40"/>
    </location>
</feature>
<dbReference type="PANTHER" id="PTHR32089:SF112">
    <property type="entry name" value="LYSOZYME-LIKE PROTEIN-RELATED"/>
    <property type="match status" value="1"/>
</dbReference>
<dbReference type="EMBL" id="CP000812">
    <property type="protein sequence ID" value="ABV34291.1"/>
    <property type="molecule type" value="Genomic_DNA"/>
</dbReference>
<proteinExistence type="inferred from homology"/>
<keyword evidence="4 10" id="KW-0812">Transmembrane</keyword>
<keyword evidence="2" id="KW-1003">Cell membrane</keyword>
<evidence type="ECO:0000256" key="6">
    <source>
        <dbReference type="ARBA" id="ARBA00023136"/>
    </source>
</evidence>
<keyword evidence="6 10" id="KW-0472">Membrane</keyword>
<dbReference type="GO" id="GO:0006935">
    <property type="term" value="P:chemotaxis"/>
    <property type="evidence" value="ECO:0007669"/>
    <property type="project" value="UniProtKB-KW"/>
</dbReference>
<feature type="transmembrane region" description="Helical" evidence="10">
    <location>
        <begin position="299"/>
        <end position="321"/>
    </location>
</feature>
<evidence type="ECO:0000256" key="8">
    <source>
        <dbReference type="ARBA" id="ARBA00029447"/>
    </source>
</evidence>
<feature type="domain" description="Methyl-accepting transducer" evidence="11">
    <location>
        <begin position="394"/>
        <end position="630"/>
    </location>
</feature>